<reference evidence="1 2" key="1">
    <citation type="submission" date="2020-05" db="EMBL/GenBank/DDBJ databases">
        <authorList>
            <person name="Campoy J."/>
            <person name="Schneeberger K."/>
            <person name="Spophaly S."/>
        </authorList>
    </citation>
    <scope>NUCLEOTIDE SEQUENCE [LARGE SCALE GENOMIC DNA]</scope>
    <source>
        <strain evidence="1">PruArmRojPasFocal</strain>
    </source>
</reference>
<protein>
    <submittedName>
        <fullName evidence="1">Uncharacterized protein</fullName>
    </submittedName>
</protein>
<evidence type="ECO:0000313" key="1">
    <source>
        <dbReference type="EMBL" id="CAB4266120.1"/>
    </source>
</evidence>
<gene>
    <name evidence="1" type="ORF">CURHAP_LOCUS8367</name>
</gene>
<sequence>MNMPCYSVPNLIVENAAVGEHASNPKFPFFLTLLQPVAAKIKIHSEELLEEFEVKSFAISWDNFQGGSHFIEIYREKVEKSSLEVHFQEI</sequence>
<accession>A0A6J5TPY9</accession>
<evidence type="ECO:0000313" key="2">
    <source>
        <dbReference type="Proteomes" id="UP000507222"/>
    </source>
</evidence>
<organism evidence="1 2">
    <name type="scientific">Prunus armeniaca</name>
    <name type="common">Apricot</name>
    <name type="synonym">Armeniaca vulgaris</name>
    <dbReference type="NCBI Taxonomy" id="36596"/>
    <lineage>
        <taxon>Eukaryota</taxon>
        <taxon>Viridiplantae</taxon>
        <taxon>Streptophyta</taxon>
        <taxon>Embryophyta</taxon>
        <taxon>Tracheophyta</taxon>
        <taxon>Spermatophyta</taxon>
        <taxon>Magnoliopsida</taxon>
        <taxon>eudicotyledons</taxon>
        <taxon>Gunneridae</taxon>
        <taxon>Pentapetalae</taxon>
        <taxon>rosids</taxon>
        <taxon>fabids</taxon>
        <taxon>Rosales</taxon>
        <taxon>Rosaceae</taxon>
        <taxon>Amygdaloideae</taxon>
        <taxon>Amygdaleae</taxon>
        <taxon>Prunus</taxon>
    </lineage>
</organism>
<name>A0A6J5TPY9_PRUAR</name>
<dbReference type="Proteomes" id="UP000507222">
    <property type="component" value="Unassembled WGS sequence"/>
</dbReference>
<proteinExistence type="predicted"/>
<dbReference type="AlphaFoldDB" id="A0A6J5TPY9"/>
<dbReference type="EMBL" id="CAEKDK010000001">
    <property type="protein sequence ID" value="CAB4266120.1"/>
    <property type="molecule type" value="Genomic_DNA"/>
</dbReference>